<name>A0AAE1NN21_9EUCA</name>
<evidence type="ECO:0000313" key="3">
    <source>
        <dbReference type="Proteomes" id="UP001292094"/>
    </source>
</evidence>
<protein>
    <submittedName>
        <fullName evidence="2">Uncharacterized protein</fullName>
    </submittedName>
</protein>
<proteinExistence type="predicted"/>
<dbReference type="Proteomes" id="UP001292094">
    <property type="component" value="Unassembled WGS sequence"/>
</dbReference>
<dbReference type="AlphaFoldDB" id="A0AAE1NN21"/>
<comment type="caution">
    <text evidence="2">The sequence shown here is derived from an EMBL/GenBank/DDBJ whole genome shotgun (WGS) entry which is preliminary data.</text>
</comment>
<reference evidence="2" key="1">
    <citation type="submission" date="2023-11" db="EMBL/GenBank/DDBJ databases">
        <title>Genome assemblies of two species of porcelain crab, Petrolisthes cinctipes and Petrolisthes manimaculis (Anomura: Porcellanidae).</title>
        <authorList>
            <person name="Angst P."/>
        </authorList>
    </citation>
    <scope>NUCLEOTIDE SEQUENCE</scope>
    <source>
        <strain evidence="2">PB745_02</strain>
        <tissue evidence="2">Gill</tissue>
    </source>
</reference>
<dbReference type="EMBL" id="JAWZYT010004639">
    <property type="protein sequence ID" value="KAK4293109.1"/>
    <property type="molecule type" value="Genomic_DNA"/>
</dbReference>
<evidence type="ECO:0000256" key="1">
    <source>
        <dbReference type="SAM" id="MobiDB-lite"/>
    </source>
</evidence>
<gene>
    <name evidence="2" type="ORF">Pmani_034180</name>
</gene>
<organism evidence="2 3">
    <name type="scientific">Petrolisthes manimaculis</name>
    <dbReference type="NCBI Taxonomy" id="1843537"/>
    <lineage>
        <taxon>Eukaryota</taxon>
        <taxon>Metazoa</taxon>
        <taxon>Ecdysozoa</taxon>
        <taxon>Arthropoda</taxon>
        <taxon>Crustacea</taxon>
        <taxon>Multicrustacea</taxon>
        <taxon>Malacostraca</taxon>
        <taxon>Eumalacostraca</taxon>
        <taxon>Eucarida</taxon>
        <taxon>Decapoda</taxon>
        <taxon>Pleocyemata</taxon>
        <taxon>Anomura</taxon>
        <taxon>Galatheoidea</taxon>
        <taxon>Porcellanidae</taxon>
        <taxon>Petrolisthes</taxon>
    </lineage>
</organism>
<keyword evidence="3" id="KW-1185">Reference proteome</keyword>
<sequence>MVREAGVEWKRHGWFCGLGLYTRQEEVEQWCAVVEWTEGEKDVSVDLRMPQCNVIPVQPSNWSSEGRRHTDPATPLVEVEQE</sequence>
<evidence type="ECO:0000313" key="2">
    <source>
        <dbReference type="EMBL" id="KAK4293109.1"/>
    </source>
</evidence>
<feature type="region of interest" description="Disordered" evidence="1">
    <location>
        <begin position="59"/>
        <end position="82"/>
    </location>
</feature>
<accession>A0AAE1NN21</accession>